<gene>
    <name evidence="2" type="ORF">D7I46_12880</name>
</gene>
<feature type="transmembrane region" description="Helical" evidence="1">
    <location>
        <begin position="280"/>
        <end position="300"/>
    </location>
</feature>
<evidence type="ECO:0000313" key="3">
    <source>
        <dbReference type="Proteomes" id="UP000269374"/>
    </source>
</evidence>
<feature type="transmembrane region" description="Helical" evidence="1">
    <location>
        <begin position="105"/>
        <end position="124"/>
    </location>
</feature>
<evidence type="ECO:0000313" key="2">
    <source>
        <dbReference type="EMBL" id="AYG02026.1"/>
    </source>
</evidence>
<feature type="transmembrane region" description="Helical" evidence="1">
    <location>
        <begin position="136"/>
        <end position="153"/>
    </location>
</feature>
<sequence length="305" mass="34915">MKFIKSETLNKHWLNFLILLRDALVIWVKYYLISTTGAFILSAAKSKHQVLTVINVYEHLLGMLFLLAIITVPSLLIMFNLLSLTGAFSSFKKLISKLVSQRRRIILFGILPIFHAYSQGMKTFSHYSIEYFSTQSLRLGLALLFLNFLVVFVKERYLGYLFYASNSVQTLESDFTPYGKENIYSFDERGTKNLKSPFTQGEVNLKVISLLTPISRKFVKTADGRYHFVNSRYINALFILHKIALFFKGIKKAIQYQSPAAISSIMAHEGKVMTVKQRQIYALIVLVLVSLLFNALYGWVGGWLS</sequence>
<organism evidence="2 3">
    <name type="scientific">Lactococcus allomyrinae</name>
    <dbReference type="NCBI Taxonomy" id="2419773"/>
    <lineage>
        <taxon>Bacteria</taxon>
        <taxon>Bacillati</taxon>
        <taxon>Bacillota</taxon>
        <taxon>Bacilli</taxon>
        <taxon>Lactobacillales</taxon>
        <taxon>Streptococcaceae</taxon>
        <taxon>Lactococcus</taxon>
    </lineage>
</organism>
<dbReference type="KEGG" id="lact:D7I46_12880"/>
<dbReference type="RefSeq" id="WP_120773395.1">
    <property type="nucleotide sequence ID" value="NZ_CP032628.1"/>
</dbReference>
<keyword evidence="2" id="KW-0614">Plasmid</keyword>
<feature type="transmembrane region" description="Helical" evidence="1">
    <location>
        <begin position="60"/>
        <end position="84"/>
    </location>
</feature>
<accession>A0A387BLX3</accession>
<dbReference type="Proteomes" id="UP000269374">
    <property type="component" value="Plasmid unnamed1"/>
</dbReference>
<keyword evidence="1" id="KW-0472">Membrane</keyword>
<dbReference type="EMBL" id="CP032628">
    <property type="protein sequence ID" value="AYG02026.1"/>
    <property type="molecule type" value="Genomic_DNA"/>
</dbReference>
<protein>
    <submittedName>
        <fullName evidence="2">Uncharacterized protein</fullName>
    </submittedName>
</protein>
<keyword evidence="1" id="KW-1133">Transmembrane helix</keyword>
<dbReference type="AlphaFoldDB" id="A0A387BLX3"/>
<keyword evidence="1" id="KW-0812">Transmembrane</keyword>
<feature type="transmembrane region" description="Helical" evidence="1">
    <location>
        <begin position="12"/>
        <end position="32"/>
    </location>
</feature>
<keyword evidence="3" id="KW-1185">Reference proteome</keyword>
<reference evidence="2 3" key="1">
    <citation type="submission" date="2018-09" db="EMBL/GenBank/DDBJ databases">
        <title>Genome sequencing of strain 1JSPR-7.</title>
        <authorList>
            <person name="Heo J."/>
            <person name="Kim S.-J."/>
            <person name="Kwon S.-W."/>
        </authorList>
    </citation>
    <scope>NUCLEOTIDE SEQUENCE [LARGE SCALE GENOMIC DNA]</scope>
    <source>
        <strain evidence="2 3">1JSPR-7</strain>
        <plasmid evidence="2 3">unnamed1</plasmid>
    </source>
</reference>
<name>A0A387BLX3_9LACT</name>
<proteinExistence type="predicted"/>
<evidence type="ECO:0000256" key="1">
    <source>
        <dbReference type="SAM" id="Phobius"/>
    </source>
</evidence>
<geneLocation type="plasmid" evidence="2 3">
    <name>unnamed1</name>
</geneLocation>